<dbReference type="SUPFAM" id="SSF81593">
    <property type="entry name" value="Nucleotidyltransferase substrate binding subunit/domain"/>
    <property type="match status" value="1"/>
</dbReference>
<dbReference type="Gene3D" id="1.20.120.330">
    <property type="entry name" value="Nucleotidyltransferases domain 2"/>
    <property type="match status" value="1"/>
</dbReference>
<organism evidence="1">
    <name type="scientific">bioreactor metagenome</name>
    <dbReference type="NCBI Taxonomy" id="1076179"/>
    <lineage>
        <taxon>unclassified sequences</taxon>
        <taxon>metagenomes</taxon>
        <taxon>ecological metagenomes</taxon>
    </lineage>
</organism>
<sequence>MILKEENDRMYESYLVCQKHLQRMEFAYSKISNLFPLNLVQYESISQEELSYFDQFIFRFTKLQDCMGNKLFKYILESLAENTRELSLIDMVAKAEQLNIIESAETWFTLRLIRNKLAHEYPFNTEEILAGLNELHFNFQILLKTWKHTETFMKKKFGYLM</sequence>
<reference evidence="1" key="1">
    <citation type="submission" date="2019-08" db="EMBL/GenBank/DDBJ databases">
        <authorList>
            <person name="Kucharzyk K."/>
            <person name="Murdoch R.W."/>
            <person name="Higgins S."/>
            <person name="Loffler F."/>
        </authorList>
    </citation>
    <scope>NUCLEOTIDE SEQUENCE</scope>
</reference>
<name>A0A644VYE5_9ZZZZ</name>
<protein>
    <submittedName>
        <fullName evidence="1">Uncharacterized protein</fullName>
    </submittedName>
</protein>
<accession>A0A644VYE5</accession>
<dbReference type="EMBL" id="VSSQ01000510">
    <property type="protein sequence ID" value="MPL96439.1"/>
    <property type="molecule type" value="Genomic_DNA"/>
</dbReference>
<evidence type="ECO:0000313" key="1">
    <source>
        <dbReference type="EMBL" id="MPL96439.1"/>
    </source>
</evidence>
<dbReference type="AlphaFoldDB" id="A0A644VYE5"/>
<comment type="caution">
    <text evidence="1">The sequence shown here is derived from an EMBL/GenBank/DDBJ whole genome shotgun (WGS) entry which is preliminary data.</text>
</comment>
<gene>
    <name evidence="1" type="ORF">SDC9_42619</name>
</gene>
<proteinExistence type="predicted"/>